<evidence type="ECO:0000313" key="10">
    <source>
        <dbReference type="EMBL" id="GGE42096.1"/>
    </source>
</evidence>
<evidence type="ECO:0000256" key="1">
    <source>
        <dbReference type="ARBA" id="ARBA00004752"/>
    </source>
</evidence>
<sequence>MTGEQMNGYLAVTRFQSFKFAGLAGAVAIALSLGGSPALAEVTPFKQAVAQAAYQDDVIAAFYKERGYKPLWTSNADRGRRKAFLKAAEEARAHGLPGGRYDPEQIEALFRSAKSGTSRGKAEVELTKMFLRYARDVQSGILIPERVVDGIERKAPRRRSSDILNAFAKSSPAPFVKSLAPQGAQYARLMEEKLRLERILGSKGWGPKVRTSRKIEPGDSGKDVVGVRNRLIAMGYLKRTASQTYDANMVKAMKAFQQDHGLFADGVIGKGTLKELNHEPQYRLQQVVVAMERERWMNRDLGRRHVLVNIPDFHARIVENGKVAFQTRSVVGMNLTDRRTPEFSDVMNHMVINPTWNVPRSIATKEYLPMLQENPNAVSHLNLLDASGRRVSREGLDFTQFNEKNFPFDMKQPPSNSNALGLVKFMFPNPHNIYLHDTPHKSLFGRQTRAFSHGCIRLRDPFDFAYALLSKQTNDPQGFFKARLSTGKETRVDLKDPLQVHLIYRTAYTNAKGRTQFRDDIYGRDAAIFKALSQAGVVLYAVQS</sequence>
<dbReference type="InterPro" id="IPR005490">
    <property type="entry name" value="LD_TPept_cat_dom"/>
</dbReference>
<reference evidence="10" key="2">
    <citation type="submission" date="2020-09" db="EMBL/GenBank/DDBJ databases">
        <authorList>
            <person name="Sun Q."/>
            <person name="Zhou Y."/>
        </authorList>
    </citation>
    <scope>NUCLEOTIDE SEQUENCE</scope>
    <source>
        <strain evidence="10">CGMCC 1.16012</strain>
    </source>
</reference>
<dbReference type="Proteomes" id="UP000606730">
    <property type="component" value="Unassembled WGS sequence"/>
</dbReference>
<feature type="signal peptide" evidence="8">
    <location>
        <begin position="1"/>
        <end position="40"/>
    </location>
</feature>
<evidence type="ECO:0000256" key="4">
    <source>
        <dbReference type="ARBA" id="ARBA00022960"/>
    </source>
</evidence>
<evidence type="ECO:0000256" key="7">
    <source>
        <dbReference type="PROSITE-ProRule" id="PRU01373"/>
    </source>
</evidence>
<feature type="chain" id="PRO_5037938821" evidence="8">
    <location>
        <begin position="41"/>
        <end position="544"/>
    </location>
</feature>
<dbReference type="SUPFAM" id="SSF47090">
    <property type="entry name" value="PGBD-like"/>
    <property type="match status" value="1"/>
</dbReference>
<protein>
    <submittedName>
        <fullName evidence="10">Murein L,D-transpeptidase</fullName>
    </submittedName>
</protein>
<evidence type="ECO:0000256" key="6">
    <source>
        <dbReference type="ARBA" id="ARBA00023316"/>
    </source>
</evidence>
<dbReference type="GO" id="GO:0008360">
    <property type="term" value="P:regulation of cell shape"/>
    <property type="evidence" value="ECO:0007669"/>
    <property type="project" value="UniProtKB-UniRule"/>
</dbReference>
<comment type="pathway">
    <text evidence="1 7">Cell wall biogenesis; peptidoglycan biosynthesis.</text>
</comment>
<dbReference type="InterPro" id="IPR036366">
    <property type="entry name" value="PGBDSf"/>
</dbReference>
<dbReference type="Pfam" id="PF20142">
    <property type="entry name" value="Scaffold"/>
    <property type="match status" value="1"/>
</dbReference>
<feature type="domain" description="L,D-TPase catalytic" evidence="9">
    <location>
        <begin position="304"/>
        <end position="480"/>
    </location>
</feature>
<comment type="similarity">
    <text evidence="2">Belongs to the YkuD family.</text>
</comment>
<dbReference type="Pfam" id="PF01471">
    <property type="entry name" value="PG_binding_1"/>
    <property type="match status" value="1"/>
</dbReference>
<name>A0A917AD08_9RHOB</name>
<dbReference type="EMBL" id="BMKN01000001">
    <property type="protein sequence ID" value="GGE42096.1"/>
    <property type="molecule type" value="Genomic_DNA"/>
</dbReference>
<dbReference type="GO" id="GO:0004180">
    <property type="term" value="F:carboxypeptidase activity"/>
    <property type="evidence" value="ECO:0007669"/>
    <property type="project" value="UniProtKB-ARBA"/>
</dbReference>
<accession>A0A917AD08</accession>
<dbReference type="PANTHER" id="PTHR41533:SF2">
    <property type="entry name" value="BLR7131 PROTEIN"/>
    <property type="match status" value="1"/>
</dbReference>
<dbReference type="CDD" id="cd16913">
    <property type="entry name" value="YkuD_like"/>
    <property type="match status" value="1"/>
</dbReference>
<keyword evidence="4 7" id="KW-0133">Cell shape</keyword>
<keyword evidence="5 7" id="KW-0573">Peptidoglycan synthesis</keyword>
<dbReference type="GO" id="GO:0009252">
    <property type="term" value="P:peptidoglycan biosynthetic process"/>
    <property type="evidence" value="ECO:0007669"/>
    <property type="project" value="UniProtKB-KW"/>
</dbReference>
<organism evidence="10 11">
    <name type="scientific">Actibacterium pelagium</name>
    <dbReference type="NCBI Taxonomy" id="2029103"/>
    <lineage>
        <taxon>Bacteria</taxon>
        <taxon>Pseudomonadati</taxon>
        <taxon>Pseudomonadota</taxon>
        <taxon>Alphaproteobacteria</taxon>
        <taxon>Rhodobacterales</taxon>
        <taxon>Roseobacteraceae</taxon>
        <taxon>Actibacterium</taxon>
    </lineage>
</organism>
<evidence type="ECO:0000256" key="8">
    <source>
        <dbReference type="SAM" id="SignalP"/>
    </source>
</evidence>
<gene>
    <name evidence="10" type="ORF">GCM10011517_07160</name>
</gene>
<keyword evidence="11" id="KW-1185">Reference proteome</keyword>
<dbReference type="SUPFAM" id="SSF141523">
    <property type="entry name" value="L,D-transpeptidase catalytic domain-like"/>
    <property type="match status" value="1"/>
</dbReference>
<evidence type="ECO:0000256" key="2">
    <source>
        <dbReference type="ARBA" id="ARBA00005992"/>
    </source>
</evidence>
<dbReference type="GO" id="GO:0071555">
    <property type="term" value="P:cell wall organization"/>
    <property type="evidence" value="ECO:0007669"/>
    <property type="project" value="UniProtKB-UniRule"/>
</dbReference>
<dbReference type="InterPro" id="IPR038063">
    <property type="entry name" value="Transpep_catalytic_dom"/>
</dbReference>
<keyword evidence="8" id="KW-0732">Signal</keyword>
<evidence type="ECO:0000313" key="11">
    <source>
        <dbReference type="Proteomes" id="UP000606730"/>
    </source>
</evidence>
<dbReference type="GO" id="GO:0016740">
    <property type="term" value="F:transferase activity"/>
    <property type="evidence" value="ECO:0007669"/>
    <property type="project" value="UniProtKB-KW"/>
</dbReference>
<evidence type="ECO:0000259" key="9">
    <source>
        <dbReference type="PROSITE" id="PS52029"/>
    </source>
</evidence>
<dbReference type="PANTHER" id="PTHR41533">
    <property type="entry name" value="L,D-TRANSPEPTIDASE HI_1667-RELATED"/>
    <property type="match status" value="1"/>
</dbReference>
<comment type="caution">
    <text evidence="10">The sequence shown here is derived from an EMBL/GenBank/DDBJ whole genome shotgun (WGS) entry which is preliminary data.</text>
</comment>
<dbReference type="InterPro" id="IPR052905">
    <property type="entry name" value="LD-transpeptidase_YkuD-like"/>
</dbReference>
<evidence type="ECO:0000256" key="3">
    <source>
        <dbReference type="ARBA" id="ARBA00022679"/>
    </source>
</evidence>
<dbReference type="Gene3D" id="2.40.440.10">
    <property type="entry name" value="L,D-transpeptidase catalytic domain-like"/>
    <property type="match status" value="1"/>
</dbReference>
<dbReference type="PROSITE" id="PS52029">
    <property type="entry name" value="LD_TPASE"/>
    <property type="match status" value="1"/>
</dbReference>
<proteinExistence type="inferred from homology"/>
<dbReference type="Pfam" id="PF03734">
    <property type="entry name" value="YkuD"/>
    <property type="match status" value="1"/>
</dbReference>
<reference evidence="10" key="1">
    <citation type="journal article" date="2014" name="Int. J. Syst. Evol. Microbiol.">
        <title>Complete genome sequence of Corynebacterium casei LMG S-19264T (=DSM 44701T), isolated from a smear-ripened cheese.</title>
        <authorList>
            <consortium name="US DOE Joint Genome Institute (JGI-PGF)"/>
            <person name="Walter F."/>
            <person name="Albersmeier A."/>
            <person name="Kalinowski J."/>
            <person name="Ruckert C."/>
        </authorList>
    </citation>
    <scope>NUCLEOTIDE SEQUENCE</scope>
    <source>
        <strain evidence="10">CGMCC 1.16012</strain>
    </source>
</reference>
<evidence type="ECO:0000256" key="5">
    <source>
        <dbReference type="ARBA" id="ARBA00022984"/>
    </source>
</evidence>
<keyword evidence="3" id="KW-0808">Transferase</keyword>
<dbReference type="InterPro" id="IPR045380">
    <property type="entry name" value="LD_TPept_scaffold_dom"/>
</dbReference>
<dbReference type="InterPro" id="IPR036365">
    <property type="entry name" value="PGBD-like_sf"/>
</dbReference>
<feature type="active site" description="Proton donor/acceptor" evidence="7">
    <location>
        <position position="436"/>
    </location>
</feature>
<dbReference type="Gene3D" id="1.10.101.10">
    <property type="entry name" value="PGBD-like superfamily/PGBD"/>
    <property type="match status" value="1"/>
</dbReference>
<keyword evidence="6 7" id="KW-0961">Cell wall biogenesis/degradation</keyword>
<dbReference type="AlphaFoldDB" id="A0A917AD08"/>
<dbReference type="InterPro" id="IPR002477">
    <property type="entry name" value="Peptidoglycan-bd-like"/>
</dbReference>
<feature type="active site" description="Nucleophile" evidence="7">
    <location>
        <position position="455"/>
    </location>
</feature>